<dbReference type="CDD" id="cd00093">
    <property type="entry name" value="HTH_XRE"/>
    <property type="match status" value="2"/>
</dbReference>
<dbReference type="InterPro" id="IPR001387">
    <property type="entry name" value="Cro/C1-type_HTH"/>
</dbReference>
<dbReference type="InterPro" id="IPR010982">
    <property type="entry name" value="Lambda_DNA-bd_dom_sf"/>
</dbReference>
<keyword evidence="3" id="KW-1185">Reference proteome</keyword>
<evidence type="ECO:0000259" key="1">
    <source>
        <dbReference type="PROSITE" id="PS50943"/>
    </source>
</evidence>
<dbReference type="PROSITE" id="PS50943">
    <property type="entry name" value="HTH_CROC1"/>
    <property type="match status" value="1"/>
</dbReference>
<accession>A0ABQ5P6H4</accession>
<dbReference type="SMART" id="SM00530">
    <property type="entry name" value="HTH_XRE"/>
    <property type="match status" value="2"/>
</dbReference>
<evidence type="ECO:0000313" key="2">
    <source>
        <dbReference type="EMBL" id="GLF98078.1"/>
    </source>
</evidence>
<sequence length="268" mass="28238">MTQLQVGDLLGVAESVIARYESGKTTPPPERLPRLAAAVGHRLDDLFPRAELPTLADLRSDAGYAQKDTAAITRTSSAMPVRAAESGRRPLADGYVALLAEAYGVSREELLAAQERSFGNYVPAVRGIAEPEPELEQPAGPTTIAEKIVYLLETYGSDRPTDADIAVAGNTRTGTSVLTSELVSSLRTGKQTEASDEVLNAIALALDATALIFSTDSPDVARVVAGIRAARAGFTVMAARGGENGGVPPELMDFAASVFQQILDRDGR</sequence>
<gene>
    <name evidence="2" type="ORF">SYYSPA8_27295</name>
</gene>
<proteinExistence type="predicted"/>
<reference evidence="2 3" key="1">
    <citation type="submission" date="2022-10" db="EMBL/GenBank/DDBJ databases">
        <title>Draft genome sequence of Streptomyces sp. YSPA8.</title>
        <authorList>
            <person name="Moriuchi R."/>
            <person name="Dohra H."/>
            <person name="Yamamura H."/>
            <person name="Kodani S."/>
        </authorList>
    </citation>
    <scope>NUCLEOTIDE SEQUENCE [LARGE SCALE GENOMIC DNA]</scope>
    <source>
        <strain evidence="2 3">YSPA8</strain>
    </source>
</reference>
<organism evidence="2 3">
    <name type="scientific">Streptomyces yaizuensis</name>
    <dbReference type="NCBI Taxonomy" id="2989713"/>
    <lineage>
        <taxon>Bacteria</taxon>
        <taxon>Bacillati</taxon>
        <taxon>Actinomycetota</taxon>
        <taxon>Actinomycetes</taxon>
        <taxon>Kitasatosporales</taxon>
        <taxon>Streptomycetaceae</taxon>
        <taxon>Streptomyces</taxon>
    </lineage>
</organism>
<dbReference type="EMBL" id="BSBI01000013">
    <property type="protein sequence ID" value="GLF98078.1"/>
    <property type="molecule type" value="Genomic_DNA"/>
</dbReference>
<name>A0ABQ5P6H4_9ACTN</name>
<dbReference type="SUPFAM" id="SSF47413">
    <property type="entry name" value="lambda repressor-like DNA-binding domains"/>
    <property type="match status" value="1"/>
</dbReference>
<dbReference type="Gene3D" id="1.10.260.40">
    <property type="entry name" value="lambda repressor-like DNA-binding domains"/>
    <property type="match status" value="3"/>
</dbReference>
<feature type="domain" description="HTH cro/C1-type" evidence="1">
    <location>
        <begin position="1"/>
        <end position="46"/>
    </location>
</feature>
<dbReference type="Proteomes" id="UP001291653">
    <property type="component" value="Unassembled WGS sequence"/>
</dbReference>
<evidence type="ECO:0000313" key="3">
    <source>
        <dbReference type="Proteomes" id="UP001291653"/>
    </source>
</evidence>
<dbReference type="Pfam" id="PF01381">
    <property type="entry name" value="HTH_3"/>
    <property type="match status" value="1"/>
</dbReference>
<comment type="caution">
    <text evidence="2">The sequence shown here is derived from an EMBL/GenBank/DDBJ whole genome shotgun (WGS) entry which is preliminary data.</text>
</comment>
<protein>
    <submittedName>
        <fullName evidence="2">Helix-turn-helix domain-containing protein</fullName>
    </submittedName>
</protein>